<keyword evidence="1" id="KW-0472">Membrane</keyword>
<keyword evidence="3" id="KW-1185">Reference proteome</keyword>
<evidence type="ECO:0000313" key="3">
    <source>
        <dbReference type="Proteomes" id="UP000029921"/>
    </source>
</evidence>
<feature type="transmembrane region" description="Helical" evidence="1">
    <location>
        <begin position="267"/>
        <end position="285"/>
    </location>
</feature>
<feature type="transmembrane region" description="Helical" evidence="1">
    <location>
        <begin position="35"/>
        <end position="53"/>
    </location>
</feature>
<feature type="transmembrane region" description="Helical" evidence="1">
    <location>
        <begin position="214"/>
        <end position="234"/>
    </location>
</feature>
<feature type="transmembrane region" description="Helical" evidence="1">
    <location>
        <begin position="189"/>
        <end position="207"/>
    </location>
</feature>
<feature type="transmembrane region" description="Helical" evidence="1">
    <location>
        <begin position="306"/>
        <end position="329"/>
    </location>
</feature>
<proteinExistence type="predicted"/>
<gene>
    <name evidence="2" type="ORF">LS74_000180</name>
</gene>
<evidence type="ECO:0000256" key="1">
    <source>
        <dbReference type="SAM" id="Phobius"/>
    </source>
</evidence>
<dbReference type="AlphaFoldDB" id="A0A4U8T2Z4"/>
<feature type="transmembrane region" description="Helical" evidence="1">
    <location>
        <begin position="335"/>
        <end position="359"/>
    </location>
</feature>
<evidence type="ECO:0000313" key="2">
    <source>
        <dbReference type="EMBL" id="TLD93806.1"/>
    </source>
</evidence>
<keyword evidence="1" id="KW-0812">Transmembrane</keyword>
<dbReference type="EMBL" id="JRPE02000001">
    <property type="protein sequence ID" value="TLD93806.1"/>
    <property type="molecule type" value="Genomic_DNA"/>
</dbReference>
<evidence type="ECO:0008006" key="4">
    <source>
        <dbReference type="Google" id="ProtNLM"/>
    </source>
</evidence>
<dbReference type="RefSeq" id="WP_034587080.1">
    <property type="nucleotide sequence ID" value="NZ_JRPE02000001.1"/>
</dbReference>
<sequence length="411" mass="43251">MPNVYNFIMDLFQSIASSFGTSLTASLVNVLKINILFTAIGMIIIITFAVKKMQDNDLFTIKTMIAIVLMLCYLALFNWAMHNPQTYFQYFSYLIDYPSNAISKQILGAVAHIQPQASSGNFNGGIDVLIQQALNVGLKLLDKVNISIGFTGMQGTLSQLIAGLVYFLCTIIFTILVLFIIIVASLQVMIWKSLSILIVALGFLPQTRGLIGKYIMFLITLTMYKPMVLTIAFFNTKVSEYVLTQMPDDSAFKNASMIEVSGHQATIVGYIALGIIGCFICVFLVKQVPDFLSNIMGSSTSVGKGMATAATGAMALATGAAAAGSVASATSPAKAAYQAAGGGLGGIANAAAGIATMGLSNKLGGNKLGEKANDVINKSKAGNFTNNALSKGISAGTNAVKGLGNKLSGKG</sequence>
<accession>A0A4U8T2Z4</accession>
<keyword evidence="1" id="KW-1133">Transmembrane helix</keyword>
<reference evidence="2 3" key="1">
    <citation type="journal article" date="2014" name="Genome Announc.">
        <title>Draft genome sequences of eight enterohepatic helicobacter species isolated from both laboratory and wild rodents.</title>
        <authorList>
            <person name="Sheh A."/>
            <person name="Shen Z."/>
            <person name="Fox J.G."/>
        </authorList>
    </citation>
    <scope>NUCLEOTIDE SEQUENCE [LARGE SCALE GENOMIC DNA]</scope>
    <source>
        <strain evidence="2 3">MIT 96-1001</strain>
    </source>
</reference>
<feature type="transmembrane region" description="Helical" evidence="1">
    <location>
        <begin position="160"/>
        <end position="183"/>
    </location>
</feature>
<name>A0A4U8T2Z4_9HELI</name>
<protein>
    <recommendedName>
        <fullName evidence="4">P-type conjugative transfer protein TrbL</fullName>
    </recommendedName>
</protein>
<dbReference type="Proteomes" id="UP000029921">
    <property type="component" value="Unassembled WGS sequence"/>
</dbReference>
<comment type="caution">
    <text evidence="2">The sequence shown here is derived from an EMBL/GenBank/DDBJ whole genome shotgun (WGS) entry which is preliminary data.</text>
</comment>
<feature type="transmembrane region" description="Helical" evidence="1">
    <location>
        <begin position="59"/>
        <end position="80"/>
    </location>
</feature>
<organism evidence="2 3">
    <name type="scientific">Helicobacter magdeburgensis</name>
    <dbReference type="NCBI Taxonomy" id="471858"/>
    <lineage>
        <taxon>Bacteria</taxon>
        <taxon>Pseudomonadati</taxon>
        <taxon>Campylobacterota</taxon>
        <taxon>Epsilonproteobacteria</taxon>
        <taxon>Campylobacterales</taxon>
        <taxon>Helicobacteraceae</taxon>
        <taxon>Helicobacter</taxon>
    </lineage>
</organism>